<sequence>MKKYLTLLLLLVAASVGYSQNILVNLDQLDGIEITPNNVFNMQVINNSGASHQVKLMGSIRYRNSRLRIGYTFYTNVQPGVNMITRDKVSRLSWDFSESALRELFLNYSKLPEGNYEYCVALSLATPGNETQPGTPSDACIYNRANDIFLINLVDPENNAKLHENYPMLSWMVNYPFASALTYRVRVAEQKQGQNPQNAIARNPAMYQDNSVMGTSIVYPVTAKPLEKWQPYVWTVDAYYKGILLGGAEVWKFIIVDDSLLQSVPKDQSYYEFASHNGDTRLYATGQLKLKYISEQANDTLKMQLFDEDKKAVNLPDSIVSVTPGENFFVINLAEKIALGHNKKYDLHIKSKDQKEYIVPFTYTNPLYLK</sequence>
<protein>
    <recommendedName>
        <fullName evidence="4">DUF928 domain-containing protein</fullName>
    </recommendedName>
</protein>
<dbReference type="RefSeq" id="WP_110997002.1">
    <property type="nucleotide sequence ID" value="NZ_QKTW01000002.1"/>
</dbReference>
<dbReference type="Proteomes" id="UP000248745">
    <property type="component" value="Unassembled WGS sequence"/>
</dbReference>
<proteinExistence type="predicted"/>
<keyword evidence="3" id="KW-1185">Reference proteome</keyword>
<keyword evidence="1" id="KW-0732">Signal</keyword>
<comment type="caution">
    <text evidence="2">The sequence shown here is derived from an EMBL/GenBank/DDBJ whole genome shotgun (WGS) entry which is preliminary data.</text>
</comment>
<reference evidence="2 3" key="1">
    <citation type="submission" date="2018-06" db="EMBL/GenBank/DDBJ databases">
        <title>Mucibacter soli gen. nov., sp. nov., a new member of the family Chitinophagaceae producing mucin.</title>
        <authorList>
            <person name="Kim M.-K."/>
            <person name="Park S."/>
            <person name="Kim T.-S."/>
            <person name="Joung Y."/>
            <person name="Han J.-H."/>
            <person name="Kim S.B."/>
        </authorList>
    </citation>
    <scope>NUCLEOTIDE SEQUENCE [LARGE SCALE GENOMIC DNA]</scope>
    <source>
        <strain evidence="2 3">R1-15</strain>
    </source>
</reference>
<evidence type="ECO:0000313" key="3">
    <source>
        <dbReference type="Proteomes" id="UP000248745"/>
    </source>
</evidence>
<feature type="signal peptide" evidence="1">
    <location>
        <begin position="1"/>
        <end position="19"/>
    </location>
</feature>
<evidence type="ECO:0000256" key="1">
    <source>
        <dbReference type="SAM" id="SignalP"/>
    </source>
</evidence>
<accession>A0A2W2BMW1</accession>
<gene>
    <name evidence="2" type="ORF">DN068_00950</name>
</gene>
<organism evidence="2 3">
    <name type="scientific">Taibaiella soli</name>
    <dbReference type="NCBI Taxonomy" id="1649169"/>
    <lineage>
        <taxon>Bacteria</taxon>
        <taxon>Pseudomonadati</taxon>
        <taxon>Bacteroidota</taxon>
        <taxon>Chitinophagia</taxon>
        <taxon>Chitinophagales</taxon>
        <taxon>Chitinophagaceae</taxon>
        <taxon>Taibaiella</taxon>
    </lineage>
</organism>
<evidence type="ECO:0008006" key="4">
    <source>
        <dbReference type="Google" id="ProtNLM"/>
    </source>
</evidence>
<name>A0A2W2BMW1_9BACT</name>
<dbReference type="AlphaFoldDB" id="A0A2W2BMW1"/>
<feature type="chain" id="PRO_5015975118" description="DUF928 domain-containing protein" evidence="1">
    <location>
        <begin position="20"/>
        <end position="370"/>
    </location>
</feature>
<dbReference type="EMBL" id="QKTW01000002">
    <property type="protein sequence ID" value="PZF74796.1"/>
    <property type="molecule type" value="Genomic_DNA"/>
</dbReference>
<dbReference type="OrthoDB" id="9809727at2"/>
<evidence type="ECO:0000313" key="2">
    <source>
        <dbReference type="EMBL" id="PZF74796.1"/>
    </source>
</evidence>